<evidence type="ECO:0000256" key="1">
    <source>
        <dbReference type="SAM" id="MobiDB-lite"/>
    </source>
</evidence>
<dbReference type="EMBL" id="JPUA01000024">
    <property type="protein sequence ID" value="OWV30174.1"/>
    <property type="molecule type" value="Genomic_DNA"/>
</dbReference>
<evidence type="ECO:0000313" key="3">
    <source>
        <dbReference type="Proteomes" id="UP000197334"/>
    </source>
</evidence>
<comment type="caution">
    <text evidence="2">The sequence shown here is derived from an EMBL/GenBank/DDBJ whole genome shotgun (WGS) entry which is preliminary data.</text>
</comment>
<accession>A0A246S170</accession>
<gene>
    <name evidence="2" type="ORF">JI62_08125</name>
</gene>
<name>A0A246S170_9GAMM</name>
<dbReference type="AlphaFoldDB" id="A0A246S170"/>
<proteinExistence type="predicted"/>
<dbReference type="Proteomes" id="UP000197334">
    <property type="component" value="Unassembled WGS sequence"/>
</dbReference>
<keyword evidence="3" id="KW-1185">Reference proteome</keyword>
<evidence type="ECO:0000313" key="2">
    <source>
        <dbReference type="EMBL" id="OWV30174.1"/>
    </source>
</evidence>
<protein>
    <submittedName>
        <fullName evidence="2">Uncharacterized protein</fullName>
    </submittedName>
</protein>
<reference evidence="2 3" key="1">
    <citation type="submission" date="2014-08" db="EMBL/GenBank/DDBJ databases">
        <title>Draft genome sequence of a novel L-asparaginase producing marine bacterium, Halomonas campaniensis.</title>
        <authorList>
            <person name="Sundarakrishnan B."/>
            <person name="Moushumi Priya A."/>
            <person name="Raman G."/>
            <person name="Sakthivel N."/>
            <person name="Park S."/>
            <person name="Jayachandran S."/>
        </authorList>
    </citation>
    <scope>NUCLEOTIDE SEQUENCE [LARGE SCALE GENOMIC DNA]</scope>
    <source>
        <strain evidence="2 3">SK03</strain>
    </source>
</reference>
<feature type="region of interest" description="Disordered" evidence="1">
    <location>
        <begin position="57"/>
        <end position="85"/>
    </location>
</feature>
<sequence length="85" mass="9714">MAKGQRSQIAMTDLGPEKLCTKCDEWWPDDSEFFYLTHGVTIQPCKACYEQLPSVIRKRDKQRKQKKPAGRRGPALMSSQEVNNG</sequence>
<organism evidence="2 3">
    <name type="scientific">Halomonas campaniensis</name>
    <dbReference type="NCBI Taxonomy" id="213554"/>
    <lineage>
        <taxon>Bacteria</taxon>
        <taxon>Pseudomonadati</taxon>
        <taxon>Pseudomonadota</taxon>
        <taxon>Gammaproteobacteria</taxon>
        <taxon>Oceanospirillales</taxon>
        <taxon>Halomonadaceae</taxon>
        <taxon>Halomonas</taxon>
    </lineage>
</organism>
<feature type="compositionally biased region" description="Basic residues" evidence="1">
    <location>
        <begin position="57"/>
        <end position="70"/>
    </location>
</feature>